<protein>
    <recommendedName>
        <fullName evidence="1">Mutator-like transposase domain-containing protein</fullName>
    </recommendedName>
</protein>
<evidence type="ECO:0000259" key="1">
    <source>
        <dbReference type="Pfam" id="PF20700"/>
    </source>
</evidence>
<feature type="non-terminal residue" evidence="2">
    <location>
        <position position="1"/>
    </location>
</feature>
<dbReference type="AlphaFoldDB" id="A0A1B6IAF6"/>
<evidence type="ECO:0000313" key="2">
    <source>
        <dbReference type="EMBL" id="JAS83899.1"/>
    </source>
</evidence>
<name>A0A1B6IAF6_9HEMI</name>
<dbReference type="Pfam" id="PF20700">
    <property type="entry name" value="Mutator"/>
    <property type="match status" value="1"/>
</dbReference>
<proteinExistence type="predicted"/>
<sequence>ISEVPANRKGLAVKFVLSCNNCGLENKFYTSKKTEQDFFDINVRCVYGFRSIGKGKAAAEVFCSVLDLPKPPSRFQAYNKLIHSAVEEVSIASMKQAAMK</sequence>
<dbReference type="EMBL" id="GECU01023807">
    <property type="protein sequence ID" value="JAS83899.1"/>
    <property type="molecule type" value="Transcribed_RNA"/>
</dbReference>
<feature type="domain" description="Mutator-like transposase" evidence="1">
    <location>
        <begin position="7"/>
        <end position="98"/>
    </location>
</feature>
<accession>A0A1B6IAF6</accession>
<gene>
    <name evidence="2" type="ORF">g.57477</name>
</gene>
<reference evidence="2" key="1">
    <citation type="submission" date="2015-11" db="EMBL/GenBank/DDBJ databases">
        <title>De novo transcriptome assembly of four potential Pierce s Disease insect vectors from Arizona vineyards.</title>
        <authorList>
            <person name="Tassone E.E."/>
        </authorList>
    </citation>
    <scope>NUCLEOTIDE SEQUENCE</scope>
</reference>
<organism evidence="2">
    <name type="scientific">Homalodisca liturata</name>
    <dbReference type="NCBI Taxonomy" id="320908"/>
    <lineage>
        <taxon>Eukaryota</taxon>
        <taxon>Metazoa</taxon>
        <taxon>Ecdysozoa</taxon>
        <taxon>Arthropoda</taxon>
        <taxon>Hexapoda</taxon>
        <taxon>Insecta</taxon>
        <taxon>Pterygota</taxon>
        <taxon>Neoptera</taxon>
        <taxon>Paraneoptera</taxon>
        <taxon>Hemiptera</taxon>
        <taxon>Auchenorrhyncha</taxon>
        <taxon>Membracoidea</taxon>
        <taxon>Cicadellidae</taxon>
        <taxon>Cicadellinae</taxon>
        <taxon>Proconiini</taxon>
        <taxon>Homalodisca</taxon>
    </lineage>
</organism>
<dbReference type="InterPro" id="IPR049012">
    <property type="entry name" value="Mutator_transp_dom"/>
</dbReference>